<dbReference type="Proteomes" id="UP000000483">
    <property type="component" value="Chromosome"/>
</dbReference>
<organism evidence="7 8">
    <name type="scientific">Desulfobacca acetoxidans (strain ATCC 700848 / DSM 11109 / ASRB2)</name>
    <dbReference type="NCBI Taxonomy" id="880072"/>
    <lineage>
        <taxon>Bacteria</taxon>
        <taxon>Pseudomonadati</taxon>
        <taxon>Thermodesulfobacteriota</taxon>
        <taxon>Desulfobaccia</taxon>
        <taxon>Desulfobaccales</taxon>
        <taxon>Desulfobaccaceae</taxon>
        <taxon>Desulfobacca</taxon>
    </lineage>
</organism>
<dbReference type="EC" id="3.6.3.31" evidence="7"/>
<dbReference type="SMART" id="SM00382">
    <property type="entry name" value="AAA"/>
    <property type="match status" value="1"/>
</dbReference>
<gene>
    <name evidence="7" type="ordered locus">Desac_1908</name>
</gene>
<dbReference type="AlphaFoldDB" id="F2NJU1"/>
<keyword evidence="2" id="KW-0813">Transport</keyword>
<dbReference type="PROSITE" id="PS50893">
    <property type="entry name" value="ABC_TRANSPORTER_2"/>
    <property type="match status" value="1"/>
</dbReference>
<dbReference type="Pfam" id="PF00005">
    <property type="entry name" value="ABC_tran"/>
    <property type="match status" value="1"/>
</dbReference>
<dbReference type="GO" id="GO:0005524">
    <property type="term" value="F:ATP binding"/>
    <property type="evidence" value="ECO:0007669"/>
    <property type="project" value="UniProtKB-KW"/>
</dbReference>
<dbReference type="InterPro" id="IPR003439">
    <property type="entry name" value="ABC_transporter-like_ATP-bd"/>
</dbReference>
<dbReference type="InterPro" id="IPR003593">
    <property type="entry name" value="AAA+_ATPase"/>
</dbReference>
<name>F2NJU1_DESAR</name>
<dbReference type="EMBL" id="CP002629">
    <property type="protein sequence ID" value="AEB09746.1"/>
    <property type="molecule type" value="Genomic_DNA"/>
</dbReference>
<dbReference type="SUPFAM" id="SSF52540">
    <property type="entry name" value="P-loop containing nucleoside triphosphate hydrolases"/>
    <property type="match status" value="1"/>
</dbReference>
<dbReference type="RefSeq" id="WP_013706855.1">
    <property type="nucleotide sequence ID" value="NC_015388.1"/>
</dbReference>
<keyword evidence="8" id="KW-1185">Reference proteome</keyword>
<keyword evidence="7" id="KW-0378">Hydrolase</keyword>
<dbReference type="InterPro" id="IPR027417">
    <property type="entry name" value="P-loop_NTPase"/>
</dbReference>
<keyword evidence="4" id="KW-0547">Nucleotide-binding</keyword>
<evidence type="ECO:0000313" key="8">
    <source>
        <dbReference type="Proteomes" id="UP000000483"/>
    </source>
</evidence>
<evidence type="ECO:0000256" key="1">
    <source>
        <dbReference type="ARBA" id="ARBA00005417"/>
    </source>
</evidence>
<sequence length="313" mass="34816">MKTAIQLEGLRKAYYRGMLRRRRQPVLRDLHLRIPAGIIFGILGPNGAGKTTLISIMATLLLPDAGSVRVLGLDALQQAAQLRQRINLASGAAKFVWSLTVEENLRFYGRLYGLRGDSLTERVREVVALFELEAWRRSPFETLSSGLKQRLALAKALISRPELLFLDEPTNGLDPVAAQHTREEIARLNRQSGMTIILTTHNMREAEMLCHEVGFLGEGQILAQGGIPALQAQLALGDRVTLLFAGKPPEMNFQGLPGVLEWRLQSPEVELVLDHSDSRLPGIIREIDAAGGDLSQIRVQEVDLEDLYREFSQ</sequence>
<keyword evidence="5" id="KW-0067">ATP-binding</keyword>
<evidence type="ECO:0000256" key="4">
    <source>
        <dbReference type="ARBA" id="ARBA00022741"/>
    </source>
</evidence>
<dbReference type="PANTHER" id="PTHR42711:SF5">
    <property type="entry name" value="ABC TRANSPORTER ATP-BINDING PROTEIN NATA"/>
    <property type="match status" value="1"/>
</dbReference>
<reference evidence="8" key="2">
    <citation type="submission" date="2011-03" db="EMBL/GenBank/DDBJ databases">
        <title>The complete genome of Desulfobacca acetoxidans DSM 11109.</title>
        <authorList>
            <consortium name="US DOE Joint Genome Institute (JGI-PGF)"/>
            <person name="Lucas S."/>
            <person name="Copeland A."/>
            <person name="Lapidus A."/>
            <person name="Bruce D."/>
            <person name="Goodwin L."/>
            <person name="Pitluck S."/>
            <person name="Peters L."/>
            <person name="Kyrpides N."/>
            <person name="Mavromatis K."/>
            <person name="Ivanova N."/>
            <person name="Ovchinnikova G."/>
            <person name="Teshima H."/>
            <person name="Detter J.C."/>
            <person name="Han C."/>
            <person name="Land M."/>
            <person name="Hauser L."/>
            <person name="Markowitz V."/>
            <person name="Cheng J.-F."/>
            <person name="Hugenholtz P."/>
            <person name="Woyke T."/>
            <person name="Wu D."/>
            <person name="Spring S."/>
            <person name="Schueler E."/>
            <person name="Brambilla E."/>
            <person name="Klenk H.-P."/>
            <person name="Eisen J.A."/>
        </authorList>
    </citation>
    <scope>NUCLEOTIDE SEQUENCE [LARGE SCALE GENOMIC DNA]</scope>
    <source>
        <strain evidence="8">ATCC 700848 / DSM 11109 / ASRB2</strain>
    </source>
</reference>
<dbReference type="STRING" id="880072.Desac_1908"/>
<evidence type="ECO:0000256" key="3">
    <source>
        <dbReference type="ARBA" id="ARBA00022458"/>
    </source>
</evidence>
<dbReference type="GO" id="GO:0016887">
    <property type="term" value="F:ATP hydrolysis activity"/>
    <property type="evidence" value="ECO:0007669"/>
    <property type="project" value="InterPro"/>
</dbReference>
<evidence type="ECO:0000313" key="7">
    <source>
        <dbReference type="EMBL" id="AEB09746.1"/>
    </source>
</evidence>
<dbReference type="HOGENOM" id="CLU_000604_1_2_7"/>
<dbReference type="PANTHER" id="PTHR42711">
    <property type="entry name" value="ABC TRANSPORTER ATP-BINDING PROTEIN"/>
    <property type="match status" value="1"/>
</dbReference>
<evidence type="ECO:0000256" key="2">
    <source>
        <dbReference type="ARBA" id="ARBA00022448"/>
    </source>
</evidence>
<dbReference type="CDD" id="cd03230">
    <property type="entry name" value="ABC_DR_subfamily_A"/>
    <property type="match status" value="1"/>
</dbReference>
<dbReference type="Gene3D" id="3.40.50.300">
    <property type="entry name" value="P-loop containing nucleotide triphosphate hydrolases"/>
    <property type="match status" value="1"/>
</dbReference>
<dbReference type="KEGG" id="dao:Desac_1908"/>
<evidence type="ECO:0000256" key="5">
    <source>
        <dbReference type="ARBA" id="ARBA00022840"/>
    </source>
</evidence>
<feature type="domain" description="ABC transporter" evidence="6">
    <location>
        <begin position="5"/>
        <end position="243"/>
    </location>
</feature>
<evidence type="ECO:0000259" key="6">
    <source>
        <dbReference type="PROSITE" id="PS50893"/>
    </source>
</evidence>
<dbReference type="InterPro" id="IPR050763">
    <property type="entry name" value="ABC_transporter_ATP-binding"/>
</dbReference>
<comment type="similarity">
    <text evidence="1">Belongs to the ABC transporter superfamily.</text>
</comment>
<protein>
    <submittedName>
        <fullName evidence="7">Polyamine-transporting ATPase</fullName>
        <ecNumber evidence="7">3.6.3.31</ecNumber>
    </submittedName>
</protein>
<keyword evidence="3" id="KW-0536">Nodulation</keyword>
<dbReference type="OrthoDB" id="9809450at2"/>
<reference evidence="7 8" key="1">
    <citation type="journal article" date="2011" name="Stand. Genomic Sci.">
        <title>Complete genome sequence of the acetate-degrading sulfate reducer Desulfobacca acetoxidans type strain (ASRB2).</title>
        <authorList>
            <person name="Goker M."/>
            <person name="Teshima H."/>
            <person name="Lapidus A."/>
            <person name="Nolan M."/>
            <person name="Lucas S."/>
            <person name="Hammon N."/>
            <person name="Deshpande S."/>
            <person name="Cheng J.F."/>
            <person name="Tapia R."/>
            <person name="Han C."/>
            <person name="Goodwin L."/>
            <person name="Pitluck S."/>
            <person name="Huntemann M."/>
            <person name="Liolios K."/>
            <person name="Ivanova N."/>
            <person name="Pagani I."/>
            <person name="Mavromatis K."/>
            <person name="Ovchinikova G."/>
            <person name="Pati A."/>
            <person name="Chen A."/>
            <person name="Palaniappan K."/>
            <person name="Land M."/>
            <person name="Hauser L."/>
            <person name="Brambilla E.M."/>
            <person name="Rohde M."/>
            <person name="Spring S."/>
            <person name="Detter J.C."/>
            <person name="Woyke T."/>
            <person name="Bristow J."/>
            <person name="Eisen J.A."/>
            <person name="Markowitz V."/>
            <person name="Hugenholtz P."/>
            <person name="Kyrpides N.C."/>
            <person name="Klenk H.P."/>
        </authorList>
    </citation>
    <scope>NUCLEOTIDE SEQUENCE [LARGE SCALE GENOMIC DNA]</scope>
    <source>
        <strain evidence="8">ATCC 700848 / DSM 11109 / ASRB2</strain>
    </source>
</reference>
<dbReference type="eggNOG" id="COG1131">
    <property type="taxonomic scope" value="Bacteria"/>
</dbReference>
<proteinExistence type="inferred from homology"/>
<accession>F2NJU1</accession>